<sequence>MPFQTTLFVAAITAAFATFWLALFYADRIAGARAITGEEELALRRK</sequence>
<keyword evidence="1" id="KW-1133">Transmembrane helix</keyword>
<organism evidence="2 3">
    <name type="scientific">Pelagibacterium halotolerans (strain DSM 22347 / JCM 15775 / CGMCC 1.7692 / B2)</name>
    <dbReference type="NCBI Taxonomy" id="1082931"/>
    <lineage>
        <taxon>Bacteria</taxon>
        <taxon>Pseudomonadati</taxon>
        <taxon>Pseudomonadota</taxon>
        <taxon>Alphaproteobacteria</taxon>
        <taxon>Hyphomicrobiales</taxon>
        <taxon>Devosiaceae</taxon>
        <taxon>Pelagibacterium</taxon>
    </lineage>
</organism>
<reference evidence="2 3" key="1">
    <citation type="journal article" date="2012" name="J. Bacteriol.">
        <title>Complete genome sequence of Pelagibacterium halotolerans B2T.</title>
        <authorList>
            <person name="Huo Y.Y."/>
            <person name="Cheng H."/>
            <person name="Han X.F."/>
            <person name="Jiang X.W."/>
            <person name="Sun C."/>
            <person name="Zhang X.Q."/>
            <person name="Zhu X.F."/>
            <person name="Liu Y.F."/>
            <person name="Li P.F."/>
            <person name="Ni P.X."/>
            <person name="Wu M."/>
        </authorList>
    </citation>
    <scope>NUCLEOTIDE SEQUENCE [LARGE SCALE GENOMIC DNA]</scope>
    <source>
        <strain evidence="3">DSM 22347 / JCM 15775 / CGMCC 1.7692 / B2</strain>
    </source>
</reference>
<dbReference type="RefSeq" id="WP_014131452.1">
    <property type="nucleotide sequence ID" value="NC_016078.1"/>
</dbReference>
<dbReference type="EMBL" id="CP003075">
    <property type="protein sequence ID" value="AEQ52303.1"/>
    <property type="molecule type" value="Genomic_DNA"/>
</dbReference>
<feature type="transmembrane region" description="Helical" evidence="1">
    <location>
        <begin position="6"/>
        <end position="26"/>
    </location>
</feature>
<name>G4R7K2_PELHB</name>
<keyword evidence="3" id="KW-1185">Reference proteome</keyword>
<gene>
    <name evidence="2" type="ordered locus">KKY_2294</name>
</gene>
<keyword evidence="1" id="KW-0472">Membrane</keyword>
<proteinExistence type="predicted"/>
<dbReference type="STRING" id="1082931.KKY_2294"/>
<dbReference type="KEGG" id="phl:KKY_2294"/>
<evidence type="ECO:0000256" key="1">
    <source>
        <dbReference type="SAM" id="Phobius"/>
    </source>
</evidence>
<accession>G4R7K2</accession>
<dbReference type="Proteomes" id="UP000008850">
    <property type="component" value="Chromosome"/>
</dbReference>
<dbReference type="AlphaFoldDB" id="G4R7K2"/>
<protein>
    <submittedName>
        <fullName evidence="2">Uncharacterized protein</fullName>
    </submittedName>
</protein>
<evidence type="ECO:0000313" key="3">
    <source>
        <dbReference type="Proteomes" id="UP000008850"/>
    </source>
</evidence>
<dbReference type="HOGENOM" id="CLU_3186984_0_0_5"/>
<evidence type="ECO:0000313" key="2">
    <source>
        <dbReference type="EMBL" id="AEQ52303.1"/>
    </source>
</evidence>
<keyword evidence="1" id="KW-0812">Transmembrane</keyword>